<evidence type="ECO:0000313" key="3">
    <source>
        <dbReference type="EMBL" id="ALK83459.1"/>
    </source>
</evidence>
<dbReference type="Proteomes" id="UP000061587">
    <property type="component" value="Chromosome"/>
</dbReference>
<reference evidence="3 4" key="2">
    <citation type="journal article" date="2016" name="Genome Biol. Evol.">
        <title>Extensive mobilome-driven genome diversification in mouse gut-associated Bacteroides vulgatus mpk.</title>
        <authorList>
            <person name="Lange A."/>
            <person name="Beier S."/>
            <person name="Steimle A."/>
            <person name="Autenrieth I.B."/>
            <person name="Huson D.H."/>
            <person name="Frick J.S."/>
        </authorList>
    </citation>
    <scope>NUCLEOTIDE SEQUENCE [LARGE SCALE GENOMIC DNA]</scope>
    <source>
        <strain evidence="4">mpk</strain>
    </source>
</reference>
<dbReference type="PROSITE" id="PS51257">
    <property type="entry name" value="PROKAR_LIPOPROTEIN"/>
    <property type="match status" value="1"/>
</dbReference>
<name>A0A0P0LD13_PHOVU</name>
<dbReference type="Pfam" id="PF19527">
    <property type="entry name" value="DUF6055"/>
    <property type="match status" value="1"/>
</dbReference>
<proteinExistence type="predicted"/>
<protein>
    <recommendedName>
        <fullName evidence="5">DUF4859 domain-containing protein</fullName>
    </recommendedName>
</protein>
<dbReference type="PATRIC" id="fig|821.40.peg.988"/>
<dbReference type="InterPro" id="IPR045690">
    <property type="entry name" value="DUF6055"/>
</dbReference>
<accession>A0A0P0LD13</accession>
<dbReference type="InterPro" id="IPR024361">
    <property type="entry name" value="BACON"/>
</dbReference>
<feature type="domain" description="DUF4859" evidence="2">
    <location>
        <begin position="620"/>
        <end position="734"/>
    </location>
</feature>
<dbReference type="Gene3D" id="2.60.40.10">
    <property type="entry name" value="Immunoglobulins"/>
    <property type="match status" value="1"/>
</dbReference>
<dbReference type="InterPro" id="IPR032339">
    <property type="entry name" value="DUF4859"/>
</dbReference>
<evidence type="ECO:0000259" key="1">
    <source>
        <dbReference type="Pfam" id="PF13004"/>
    </source>
</evidence>
<feature type="domain" description="BACON" evidence="1">
    <location>
        <begin position="79"/>
        <end position="129"/>
    </location>
</feature>
<evidence type="ECO:0000313" key="4">
    <source>
        <dbReference type="Proteomes" id="UP000061587"/>
    </source>
</evidence>
<dbReference type="Pfam" id="PF13004">
    <property type="entry name" value="BACON"/>
    <property type="match status" value="1"/>
</dbReference>
<sequence>MFMKKYQLLNTFQWLLMTLFFLFFIMGCDDDEKVREEEEKITIGEDQLAIELDAEDTSASIKFTALASWTATIKEAEVHNWVALSSKQGIGGLVTLNLILKKNTNKDDRYAVITIACGNSTKEINLSQAGSSLLIMDEADIKDFDKYYKPAEFSKMDMLRSDSKWSWFRSAQSEHFFVFWEAGFGDNPNADTVDAALRVDIDDLLEKAEQFYKTNIEVLKFAQLGEGKSYLDKYKMEIYLLYQTEWLATGSGYDNKIGALWVNPSTCQPVGSTIAHEIGHSFQYQVYCDKILQGNPDDLKCGFRYGYEGSNGGNGFWEQCAQWQSYQDYPGELFANYHFDVWLSNCHRHFEHEWMRYASYWLQSYWTARYGIETVSNVWKQSVYPEDAISTYMRLYCGNQWSIMSQELYDYAARMATFDIDGIGEYASGYLDKYSTKLYPAGDGYYQVAYASCPSTTGFNVIALNVPNAATTVSASFLGLSPGTDLAPDDPGEYMESETVAGTVATYNVGNAADAGWHYGFVALKKDGTRVYSDRNTEPTGVASFTLPANTEKLYFIVLGAPKQYKPHPWDEKEKNDEQWPYKVKFEGTDLLGNFSIDETAMPKDITLTFDVKCNAGSEDYPQGTVDLKTNKDLAQAFVMKPAVLESKLASVGTEPAEDKVVIALGQTDGTFAYTSTANNGFWCEANGNVGNWGDTAPVYVEFSGLTMTYGHRKGVSVAGQKYMLKPTLIYTRNGVQYKATIVLNMQF</sequence>
<dbReference type="AlphaFoldDB" id="A0A0P0LD13"/>
<organism evidence="3 4">
    <name type="scientific">Phocaeicola vulgatus</name>
    <name type="common">Bacteroides vulgatus</name>
    <dbReference type="NCBI Taxonomy" id="821"/>
    <lineage>
        <taxon>Bacteria</taxon>
        <taxon>Pseudomonadati</taxon>
        <taxon>Bacteroidota</taxon>
        <taxon>Bacteroidia</taxon>
        <taxon>Bacteroidales</taxon>
        <taxon>Bacteroidaceae</taxon>
        <taxon>Phocaeicola</taxon>
    </lineage>
</organism>
<dbReference type="EMBL" id="CP013020">
    <property type="protein sequence ID" value="ALK83459.1"/>
    <property type="molecule type" value="Genomic_DNA"/>
</dbReference>
<evidence type="ECO:0008006" key="5">
    <source>
        <dbReference type="Google" id="ProtNLM"/>
    </source>
</evidence>
<dbReference type="InterPro" id="IPR013783">
    <property type="entry name" value="Ig-like_fold"/>
</dbReference>
<dbReference type="CDD" id="cd14948">
    <property type="entry name" value="BACON"/>
    <property type="match status" value="1"/>
</dbReference>
<dbReference type="Pfam" id="PF16151">
    <property type="entry name" value="DUF4859"/>
    <property type="match status" value="1"/>
</dbReference>
<gene>
    <name evidence="3" type="ORF">BvMPK_0841</name>
</gene>
<dbReference type="RefSeq" id="WP_005844101.1">
    <property type="nucleotide sequence ID" value="NZ_CAXSOO010000006.1"/>
</dbReference>
<reference evidence="4" key="1">
    <citation type="submission" date="2015-10" db="EMBL/GenBank/DDBJ databases">
        <title>Extensive mobilome-driven genome diversification in gut-associated Bacteroides vulgatus mpk.</title>
        <authorList>
            <person name="Beier S."/>
            <person name="Lange A."/>
            <person name="Huson D.H."/>
            <person name="Frick J.-S."/>
            <person name="Autenrieth I.B."/>
        </authorList>
    </citation>
    <scope>NUCLEOTIDE SEQUENCE [LARGE SCALE GENOMIC DNA]</scope>
    <source>
        <strain evidence="4">mpk</strain>
    </source>
</reference>
<evidence type="ECO:0000259" key="2">
    <source>
        <dbReference type="Pfam" id="PF16151"/>
    </source>
</evidence>